<sequence length="260" mass="28306">MIEELFAWARLDCLPAAQRLGLRREAAALAVRHRRLRTHWAGHVEQTRSALLASARLAAMSPDAPRRAWIMGAGLLQDVPLQAVLELFDTVDLVDVCFGPVARAEAARHPGRVRCVHQDVSGVLDDLSRDPLQAAPAMPADAWCASVNLLSQLPLLPCSARLDRGDSDAGVERYGASIQQAHVDALSRVPHACLIIEYAQTRPDTPDEVLLPGLPVRLAAGGWSAGPHWHWPLNPAGETAEPSGRAMQAWWRTGTHTDPR</sequence>
<dbReference type="STRING" id="1000565.METUNv1_00310"/>
<protein>
    <submittedName>
        <fullName evidence="1">Uncharacterized protein</fullName>
    </submittedName>
</protein>
<dbReference type="Proteomes" id="UP000005019">
    <property type="component" value="Unassembled WGS sequence"/>
</dbReference>
<dbReference type="AlphaFoldDB" id="F5R7Y6"/>
<accession>F5R7Y6</accession>
<comment type="caution">
    <text evidence="1">The sequence shown here is derived from an EMBL/GenBank/DDBJ whole genome shotgun (WGS) entry which is preliminary data.</text>
</comment>
<dbReference type="EMBL" id="AFHG01000029">
    <property type="protein sequence ID" value="EGK73139.1"/>
    <property type="molecule type" value="Genomic_DNA"/>
</dbReference>
<reference evidence="1 2" key="1">
    <citation type="journal article" date="2011" name="J. Bacteriol.">
        <title>Genome sequence of Methyloversatilis universalis FAM5T, a methylotrophic representative of the order Rhodocyclales.</title>
        <authorList>
            <person name="Kittichotirat W."/>
            <person name="Good N.M."/>
            <person name="Hall R."/>
            <person name="Bringel F."/>
            <person name="Lajus A."/>
            <person name="Medigue C."/>
            <person name="Smalley N.E."/>
            <person name="Beck D."/>
            <person name="Bumgarner R."/>
            <person name="Vuilleumier S."/>
            <person name="Kalyuzhnaya M.G."/>
        </authorList>
    </citation>
    <scope>NUCLEOTIDE SEQUENCE [LARGE SCALE GENOMIC DNA]</scope>
    <source>
        <strain evidence="2">ATCC BAA-1314 / JCM 13912 / FAM5</strain>
    </source>
</reference>
<dbReference type="eggNOG" id="ENOG5032TIY">
    <property type="taxonomic scope" value="Bacteria"/>
</dbReference>
<evidence type="ECO:0000313" key="1">
    <source>
        <dbReference type="EMBL" id="EGK73139.1"/>
    </source>
</evidence>
<dbReference type="OrthoDB" id="8561679at2"/>
<organism evidence="1 2">
    <name type="scientific">Methyloversatilis universalis (strain ATCC BAA-1314 / DSM 25237 / JCM 13912 / CCUG 52030 / FAM5)</name>
    <dbReference type="NCBI Taxonomy" id="1000565"/>
    <lineage>
        <taxon>Bacteria</taxon>
        <taxon>Pseudomonadati</taxon>
        <taxon>Pseudomonadota</taxon>
        <taxon>Betaproteobacteria</taxon>
        <taxon>Nitrosomonadales</taxon>
        <taxon>Sterolibacteriaceae</taxon>
        <taxon>Methyloversatilis</taxon>
    </lineage>
</organism>
<evidence type="ECO:0000313" key="2">
    <source>
        <dbReference type="Proteomes" id="UP000005019"/>
    </source>
</evidence>
<proteinExistence type="predicted"/>
<keyword evidence="2" id="KW-1185">Reference proteome</keyword>
<name>F5R7Y6_METUF</name>
<dbReference type="RefSeq" id="WP_008058148.1">
    <property type="nucleotide sequence ID" value="NZ_AFHG01000029.1"/>
</dbReference>
<gene>
    <name evidence="1" type="ORF">METUNv1_00310</name>
</gene>